<proteinExistence type="predicted"/>
<accession>A0A922HF91</accession>
<evidence type="ECO:0000313" key="2">
    <source>
        <dbReference type="Proteomes" id="UP000790347"/>
    </source>
</evidence>
<name>A0A922HF91_DERFA</name>
<dbReference type="AlphaFoldDB" id="A0A922HF91"/>
<reference evidence="1" key="1">
    <citation type="submission" date="2013-05" db="EMBL/GenBank/DDBJ databases">
        <authorList>
            <person name="Yim A.K.Y."/>
            <person name="Chan T.F."/>
            <person name="Ji K.M."/>
            <person name="Liu X.Y."/>
            <person name="Zhou J.W."/>
            <person name="Li R.Q."/>
            <person name="Yang K.Y."/>
            <person name="Li J."/>
            <person name="Li M."/>
            <person name="Law P.T.W."/>
            <person name="Wu Y.L."/>
            <person name="Cai Z.L."/>
            <person name="Qin H."/>
            <person name="Bao Y."/>
            <person name="Leung R.K.K."/>
            <person name="Ng P.K.S."/>
            <person name="Zou J."/>
            <person name="Zhong X.J."/>
            <person name="Ran P.X."/>
            <person name="Zhong N.S."/>
            <person name="Liu Z.G."/>
            <person name="Tsui S.K.W."/>
        </authorList>
    </citation>
    <scope>NUCLEOTIDE SEQUENCE</scope>
    <source>
        <strain evidence="1">Derf</strain>
        <tissue evidence="1">Whole organism</tissue>
    </source>
</reference>
<dbReference type="Proteomes" id="UP000790347">
    <property type="component" value="Unassembled WGS sequence"/>
</dbReference>
<protein>
    <submittedName>
        <fullName evidence="1">Uncharacterized protein</fullName>
    </submittedName>
</protein>
<dbReference type="EMBL" id="ASGP02000009">
    <property type="protein sequence ID" value="KAH9491074.1"/>
    <property type="molecule type" value="Genomic_DNA"/>
</dbReference>
<sequence>MKIFQPFFGWLVEFKTATNRSKGGAEGGACHFLFFVFARNLNSFTNNIYTVHRKSNENLIENLRRKQSPIVAGACALAVVTVKLYSATVL</sequence>
<gene>
    <name evidence="1" type="ORF">DERF_015810</name>
</gene>
<keyword evidence="2" id="KW-1185">Reference proteome</keyword>
<organism evidence="1 2">
    <name type="scientific">Dermatophagoides farinae</name>
    <name type="common">American house dust mite</name>
    <dbReference type="NCBI Taxonomy" id="6954"/>
    <lineage>
        <taxon>Eukaryota</taxon>
        <taxon>Metazoa</taxon>
        <taxon>Ecdysozoa</taxon>
        <taxon>Arthropoda</taxon>
        <taxon>Chelicerata</taxon>
        <taxon>Arachnida</taxon>
        <taxon>Acari</taxon>
        <taxon>Acariformes</taxon>
        <taxon>Sarcoptiformes</taxon>
        <taxon>Astigmata</taxon>
        <taxon>Psoroptidia</taxon>
        <taxon>Analgoidea</taxon>
        <taxon>Pyroglyphidae</taxon>
        <taxon>Dermatophagoidinae</taxon>
        <taxon>Dermatophagoides</taxon>
    </lineage>
</organism>
<reference evidence="1" key="2">
    <citation type="journal article" date="2022" name="Res Sq">
        <title>Comparative Genomics Reveals Insights into the Divergent Evolution of Astigmatic Mites and Household Pest Adaptations.</title>
        <authorList>
            <person name="Xiong Q."/>
            <person name="Wan A.T.-Y."/>
            <person name="Liu X.-Y."/>
            <person name="Fung C.S.-H."/>
            <person name="Xiao X."/>
            <person name="Malainual N."/>
            <person name="Hou J."/>
            <person name="Wang L."/>
            <person name="Wang M."/>
            <person name="Yang K."/>
            <person name="Cui Y."/>
            <person name="Leung E."/>
            <person name="Nong W."/>
            <person name="Shin S.-K."/>
            <person name="Au S."/>
            <person name="Jeong K.Y."/>
            <person name="Chew F.T."/>
            <person name="Hui J."/>
            <person name="Leung T.F."/>
            <person name="Tungtrongchitr A."/>
            <person name="Zhong N."/>
            <person name="Liu Z."/>
            <person name="Tsui S."/>
        </authorList>
    </citation>
    <scope>NUCLEOTIDE SEQUENCE</scope>
    <source>
        <strain evidence="1">Derf</strain>
        <tissue evidence="1">Whole organism</tissue>
    </source>
</reference>
<evidence type="ECO:0000313" key="1">
    <source>
        <dbReference type="EMBL" id="KAH9491074.1"/>
    </source>
</evidence>
<comment type="caution">
    <text evidence="1">The sequence shown here is derived from an EMBL/GenBank/DDBJ whole genome shotgun (WGS) entry which is preliminary data.</text>
</comment>